<dbReference type="SUPFAM" id="SSF81296">
    <property type="entry name" value="E set domains"/>
    <property type="match status" value="1"/>
</dbReference>
<comment type="catalytic activity">
    <reaction evidence="37">
        <text>L-glutaminyl-[protein] + H2O = L-glutamyl-[protein] + NH4(+)</text>
        <dbReference type="Rhea" id="RHEA:16441"/>
        <dbReference type="Rhea" id="RHEA-COMP:10207"/>
        <dbReference type="Rhea" id="RHEA-COMP:10208"/>
        <dbReference type="ChEBI" id="CHEBI:15377"/>
        <dbReference type="ChEBI" id="CHEBI:28938"/>
        <dbReference type="ChEBI" id="CHEBI:29973"/>
        <dbReference type="ChEBI" id="CHEBI:30011"/>
        <dbReference type="EC" id="3.5.1.44"/>
    </reaction>
    <physiologicalReaction direction="left-to-right" evidence="37">
        <dbReference type="Rhea" id="RHEA:16442"/>
    </physiologicalReaction>
</comment>
<evidence type="ECO:0000256" key="40">
    <source>
        <dbReference type="ARBA" id="ARBA00048365"/>
    </source>
</evidence>
<dbReference type="GO" id="GO:0005739">
    <property type="term" value="C:mitochondrion"/>
    <property type="evidence" value="ECO:0007669"/>
    <property type="project" value="UniProtKB-SubCell"/>
</dbReference>
<evidence type="ECO:0000256" key="39">
    <source>
        <dbReference type="ARBA" id="ARBA00048230"/>
    </source>
</evidence>
<evidence type="ECO:0000256" key="18">
    <source>
        <dbReference type="ARBA" id="ARBA00022837"/>
    </source>
</evidence>
<keyword evidence="16" id="KW-0547">Nucleotide-binding</keyword>
<evidence type="ECO:0000256" key="35">
    <source>
        <dbReference type="ARBA" id="ARBA00043104"/>
    </source>
</evidence>
<evidence type="ECO:0000256" key="3">
    <source>
        <dbReference type="ARBA" id="ARBA00004236"/>
    </source>
</evidence>
<dbReference type="Proteomes" id="UP000694546">
    <property type="component" value="Chromosome 13"/>
</dbReference>
<evidence type="ECO:0000313" key="45">
    <source>
        <dbReference type="Proteomes" id="UP000694546"/>
    </source>
</evidence>
<evidence type="ECO:0000256" key="5">
    <source>
        <dbReference type="ARBA" id="ARBA00004498"/>
    </source>
</evidence>
<evidence type="ECO:0000256" key="8">
    <source>
        <dbReference type="ARBA" id="ARBA00022454"/>
    </source>
</evidence>
<evidence type="ECO:0000256" key="11">
    <source>
        <dbReference type="ARBA" id="ARBA00022525"/>
    </source>
</evidence>
<dbReference type="PANTHER" id="PTHR11590:SF6">
    <property type="entry name" value="PROTEIN-GLUTAMINE GAMMA-GLUTAMYLTRANSFERASE 2"/>
    <property type="match status" value="1"/>
</dbReference>
<dbReference type="GO" id="GO:0046872">
    <property type="term" value="F:metal ion binding"/>
    <property type="evidence" value="ECO:0007669"/>
    <property type="project" value="UniProtKB-KW"/>
</dbReference>
<keyword evidence="17" id="KW-0378">Hydrolase</keyword>
<evidence type="ECO:0000259" key="43">
    <source>
        <dbReference type="SMART" id="SM00460"/>
    </source>
</evidence>
<gene>
    <name evidence="44" type="primary">tgm2b</name>
</gene>
<protein>
    <recommendedName>
        <fullName evidence="28">Protein-glutamine gamma-glutamyltransferase 2</fullName>
        <ecNumber evidence="24">2.3.2.13</ecNumber>
        <ecNumber evidence="27">3.5.1.44</ecNumber>
    </recommendedName>
    <alternativeName>
        <fullName evidence="31">Isopeptidase TGM2</fullName>
    </alternativeName>
    <alternativeName>
        <fullName evidence="33">Protein-glutamine deamidase TGM2</fullName>
    </alternativeName>
    <alternativeName>
        <fullName evidence="32">Protein-glutamine dopaminyltransferase TGM2</fullName>
    </alternativeName>
    <alternativeName>
        <fullName evidence="35">Protein-glutamine histaminyltransferase TGM2</fullName>
    </alternativeName>
    <alternativeName>
        <fullName evidence="36">Protein-glutamine noradrenalinyltransferase TGM2</fullName>
    </alternativeName>
    <alternativeName>
        <fullName evidence="34">Protein-glutamine serotonyltransferase TGM2</fullName>
    </alternativeName>
    <alternativeName>
        <fullName evidence="30">Tissue transglutaminase</fullName>
    </alternativeName>
    <alternativeName>
        <fullName evidence="29">Transglutaminase-2</fullName>
    </alternativeName>
</protein>
<feature type="active site" evidence="41">
    <location>
        <position position="386"/>
    </location>
</feature>
<evidence type="ECO:0000256" key="6">
    <source>
        <dbReference type="ARBA" id="ARBA00004514"/>
    </source>
</evidence>
<feature type="active site" evidence="41">
    <location>
        <position position="363"/>
    </location>
</feature>
<dbReference type="InterPro" id="IPR036238">
    <property type="entry name" value="Transglutaminase_C_sf"/>
</dbReference>
<evidence type="ECO:0000256" key="31">
    <source>
        <dbReference type="ARBA" id="ARBA00042099"/>
    </source>
</evidence>
<dbReference type="InterPro" id="IPR001102">
    <property type="entry name" value="Transglutaminase_N"/>
</dbReference>
<dbReference type="SMART" id="SM00460">
    <property type="entry name" value="TGc"/>
    <property type="match status" value="1"/>
</dbReference>
<dbReference type="GO" id="GO:0006508">
    <property type="term" value="P:proteolysis"/>
    <property type="evidence" value="ECO:0007669"/>
    <property type="project" value="UniProtKB-KW"/>
</dbReference>
<keyword evidence="22" id="KW-0539">Nucleus</keyword>
<dbReference type="InterPro" id="IPR008958">
    <property type="entry name" value="Transglutaminase_C"/>
</dbReference>
<dbReference type="AlphaFoldDB" id="A0A8C5BE46"/>
<feature type="binding site" evidence="42">
    <location>
        <position position="426"/>
    </location>
    <ligand>
        <name>Ca(2+)</name>
        <dbReference type="ChEBI" id="CHEBI:29108"/>
    </ligand>
</feature>
<evidence type="ECO:0000256" key="7">
    <source>
        <dbReference type="ARBA" id="ARBA00005968"/>
    </source>
</evidence>
<proteinExistence type="inferred from homology"/>
<feature type="binding site" evidence="42">
    <location>
        <position position="428"/>
    </location>
    <ligand>
        <name>Ca(2+)</name>
        <dbReference type="ChEBI" id="CHEBI:29108"/>
    </ligand>
</feature>
<keyword evidence="10" id="KW-0963">Cytoplasm</keyword>
<dbReference type="InterPro" id="IPR036985">
    <property type="entry name" value="Transglutaminase-like_sf"/>
</dbReference>
<evidence type="ECO:0000256" key="28">
    <source>
        <dbReference type="ARBA" id="ARBA00040561"/>
    </source>
</evidence>
<dbReference type="InterPro" id="IPR014756">
    <property type="entry name" value="Ig_E-set"/>
</dbReference>
<dbReference type="GO" id="GO:0007399">
    <property type="term" value="P:nervous system development"/>
    <property type="evidence" value="ECO:0007669"/>
    <property type="project" value="UniProtKB-ARBA"/>
</dbReference>
<evidence type="ECO:0000256" key="2">
    <source>
        <dbReference type="ARBA" id="ARBA00004173"/>
    </source>
</evidence>
<keyword evidence="12" id="KW-0272">Extracellular matrix</keyword>
<comment type="cofactor">
    <cofactor evidence="42">
        <name>Ca(2+)</name>
        <dbReference type="ChEBI" id="CHEBI:29108"/>
    </cofactor>
    <text evidence="42">Binds 1 Ca(2+) ion per subunit.</text>
</comment>
<keyword evidence="19" id="KW-0496">Mitochondrion</keyword>
<evidence type="ECO:0000256" key="19">
    <source>
        <dbReference type="ARBA" id="ARBA00023128"/>
    </source>
</evidence>
<evidence type="ECO:0000256" key="37">
    <source>
        <dbReference type="ARBA" id="ARBA00047868"/>
    </source>
</evidence>
<dbReference type="GO" id="GO:0005886">
    <property type="term" value="C:plasma membrane"/>
    <property type="evidence" value="ECO:0007669"/>
    <property type="project" value="UniProtKB-SubCell"/>
</dbReference>
<keyword evidence="45" id="KW-1185">Reference proteome</keyword>
<dbReference type="GO" id="GO:0005634">
    <property type="term" value="C:nucleus"/>
    <property type="evidence" value="ECO:0007669"/>
    <property type="project" value="UniProtKB-SubCell"/>
</dbReference>
<keyword evidence="8" id="KW-0158">Chromosome</keyword>
<evidence type="ECO:0000256" key="20">
    <source>
        <dbReference type="ARBA" id="ARBA00023134"/>
    </source>
</evidence>
<comment type="catalytic activity">
    <reaction evidence="25">
        <text>L-glutaminyl-[protein] + serotonin = 5-serotonyl-L-glutamyl-[protein] + NH4(+)</text>
        <dbReference type="Rhea" id="RHEA:66552"/>
        <dbReference type="Rhea" id="RHEA-COMP:10207"/>
        <dbReference type="Rhea" id="RHEA-COMP:17052"/>
        <dbReference type="ChEBI" id="CHEBI:28938"/>
        <dbReference type="ChEBI" id="CHEBI:30011"/>
        <dbReference type="ChEBI" id="CHEBI:167174"/>
        <dbReference type="ChEBI" id="CHEBI:350546"/>
    </reaction>
    <physiologicalReaction direction="left-to-right" evidence="25">
        <dbReference type="Rhea" id="RHEA:66553"/>
    </physiologicalReaction>
</comment>
<dbReference type="EC" id="3.5.1.44" evidence="27"/>
<dbReference type="InterPro" id="IPR002931">
    <property type="entry name" value="Transglutaminase-like"/>
</dbReference>
<dbReference type="InterPro" id="IPR050779">
    <property type="entry name" value="Transglutaminase"/>
</dbReference>
<dbReference type="InterPro" id="IPR013783">
    <property type="entry name" value="Ig-like_fold"/>
</dbReference>
<evidence type="ECO:0000256" key="12">
    <source>
        <dbReference type="ARBA" id="ARBA00022530"/>
    </source>
</evidence>
<evidence type="ECO:0000256" key="41">
    <source>
        <dbReference type="PIRSR" id="PIRSR000459-1"/>
    </source>
</evidence>
<evidence type="ECO:0000256" key="30">
    <source>
        <dbReference type="ARBA" id="ARBA00041677"/>
    </source>
</evidence>
<evidence type="ECO:0000256" key="15">
    <source>
        <dbReference type="ARBA" id="ARBA00022723"/>
    </source>
</evidence>
<dbReference type="GeneTree" id="ENSGT00940000165533"/>
<evidence type="ECO:0000256" key="21">
    <source>
        <dbReference type="ARBA" id="ARBA00023136"/>
    </source>
</evidence>
<sequence>MRHLPNFKAIKNNDAKRQNPSLKNNFNLLLFSALDIATWDLECEFNNTDHRTELNGMDRLIVRRGQPFSIKLKLRYGEYQAGLSSLTCIAETGPSPSDQYGTRAVFDVAAGSDNPSAWSATVTSPPGNVVALSICPAADAPIGRWTLTLGGSCRIDFILLFNPWCSGDSVYMDNEEYLKEYVLSQDGIIYRGTLEQILPFPWNFGQFEYGILDVCLKILDTNPKYLRNPGKDCSGRRNPIYVSRVLSAMVNCNGDAGVVLGRWPALDKLSSDNPYEGGESPMSWKGSVDILLNWDSSSCSPVRYGQCWVFAAVACSVSRALGIPCRVVTNYISAHDTNRNLLIEYFYDENGRNHGRDMIWTFHCWVENWMTRPDLKPEYDGWQVVDPTPQEKSEGVYCCGPVSVKAVKEGELATKYDAPFVFAEVNADKVDYIRQADGSNKKMTSFTGVGQKISTKSVGNDRREDITHLYKYPEGSEEERETFRKADHLNKLLHRQESQGLKLAIEVAAEKRKGCDFDVIAVLCTYIRLLILLNFPRFFTTSTNYIFLFRDPMSLKKSVKIFLKTPSKLLEAVTQSLRDSVQNIYPFYPNTQILGEPKQNRKLAAEITVQNPLPVPLSNCCFSIEGANLTGGKTIKERLESTVEPGEDAKVKIYFKPNHSGLRKLVVDFNSSKLCHVKGYKNVIIGK</sequence>
<evidence type="ECO:0000256" key="27">
    <source>
        <dbReference type="ARBA" id="ARBA00039019"/>
    </source>
</evidence>
<dbReference type="GO" id="GO:0050568">
    <property type="term" value="F:protein-glutamine glutaminase activity"/>
    <property type="evidence" value="ECO:0007669"/>
    <property type="project" value="UniProtKB-EC"/>
</dbReference>
<dbReference type="SUPFAM" id="SSF54001">
    <property type="entry name" value="Cysteine proteinases"/>
    <property type="match status" value="1"/>
</dbReference>
<evidence type="ECO:0000256" key="17">
    <source>
        <dbReference type="ARBA" id="ARBA00022801"/>
    </source>
</evidence>
<dbReference type="InterPro" id="IPR038765">
    <property type="entry name" value="Papain-like_cys_pep_sf"/>
</dbReference>
<dbReference type="Pfam" id="PF00927">
    <property type="entry name" value="Transglut_C"/>
    <property type="match status" value="1"/>
</dbReference>
<organism evidence="44 45">
    <name type="scientific">Gadus morhua</name>
    <name type="common">Atlantic cod</name>
    <dbReference type="NCBI Taxonomy" id="8049"/>
    <lineage>
        <taxon>Eukaryota</taxon>
        <taxon>Metazoa</taxon>
        <taxon>Chordata</taxon>
        <taxon>Craniata</taxon>
        <taxon>Vertebrata</taxon>
        <taxon>Euteleostomi</taxon>
        <taxon>Actinopterygii</taxon>
        <taxon>Neopterygii</taxon>
        <taxon>Teleostei</taxon>
        <taxon>Neoteleostei</taxon>
        <taxon>Acanthomorphata</taxon>
        <taxon>Zeiogadaria</taxon>
        <taxon>Gadariae</taxon>
        <taxon>Gadiformes</taxon>
        <taxon>Gadoidei</taxon>
        <taxon>Gadidae</taxon>
        <taxon>Gadus</taxon>
    </lineage>
</organism>
<feature type="active site" evidence="41">
    <location>
        <position position="307"/>
    </location>
</feature>
<name>A0A8C5BE46_GADMO</name>
<comment type="catalytic activity">
    <reaction evidence="39">
        <text>L-glutaminyl-[protein] + (R)-noradrenaline = 5-(R)-noradrenalinyl-L-glutamyl-[protein] + NH4(+)</text>
        <dbReference type="Rhea" id="RHEA:66560"/>
        <dbReference type="Rhea" id="RHEA-COMP:10207"/>
        <dbReference type="Rhea" id="RHEA-COMP:17054"/>
        <dbReference type="ChEBI" id="CHEBI:28938"/>
        <dbReference type="ChEBI" id="CHEBI:30011"/>
        <dbReference type="ChEBI" id="CHEBI:72587"/>
        <dbReference type="ChEBI" id="CHEBI:167178"/>
    </reaction>
    <physiologicalReaction direction="left-to-right" evidence="39">
        <dbReference type="Rhea" id="RHEA:66561"/>
    </physiologicalReaction>
</comment>
<feature type="binding site" evidence="42">
    <location>
        <position position="479"/>
    </location>
    <ligand>
        <name>Ca(2+)</name>
        <dbReference type="ChEBI" id="CHEBI:29108"/>
    </ligand>
</feature>
<evidence type="ECO:0000256" key="13">
    <source>
        <dbReference type="ARBA" id="ARBA00022670"/>
    </source>
</evidence>
<accession>A0A8C5BE46</accession>
<dbReference type="PANTHER" id="PTHR11590">
    <property type="entry name" value="PROTEIN-GLUTAMINE GAMMA-GLUTAMYLTRANSFERASE"/>
    <property type="match status" value="1"/>
</dbReference>
<keyword evidence="14" id="KW-0808">Transferase</keyword>
<reference evidence="44" key="1">
    <citation type="submission" date="2025-08" db="UniProtKB">
        <authorList>
            <consortium name="Ensembl"/>
        </authorList>
    </citation>
    <scope>IDENTIFICATION</scope>
</reference>
<comment type="catalytic activity">
    <reaction evidence="40">
        <text>L-glutaminyl-[protein] + dopamine = 5-dopaminyl-L-glutamyl-[protein] + NH4(+)</text>
        <dbReference type="Rhea" id="RHEA:66556"/>
        <dbReference type="Rhea" id="RHEA-COMP:10207"/>
        <dbReference type="Rhea" id="RHEA-COMP:17053"/>
        <dbReference type="ChEBI" id="CHEBI:28938"/>
        <dbReference type="ChEBI" id="CHEBI:30011"/>
        <dbReference type="ChEBI" id="CHEBI:59905"/>
        <dbReference type="ChEBI" id="CHEBI:167175"/>
    </reaction>
    <physiologicalReaction direction="left-to-right" evidence="40">
        <dbReference type="Rhea" id="RHEA:66557"/>
    </physiologicalReaction>
</comment>
<evidence type="ECO:0000256" key="26">
    <source>
        <dbReference type="ARBA" id="ARBA00036876"/>
    </source>
</evidence>
<evidence type="ECO:0000256" key="10">
    <source>
        <dbReference type="ARBA" id="ARBA00022490"/>
    </source>
</evidence>
<reference evidence="44" key="2">
    <citation type="submission" date="2025-09" db="UniProtKB">
        <authorList>
            <consortium name="Ensembl"/>
        </authorList>
    </citation>
    <scope>IDENTIFICATION</scope>
</reference>
<evidence type="ECO:0000256" key="36">
    <source>
        <dbReference type="ARBA" id="ARBA00043138"/>
    </source>
</evidence>
<dbReference type="Gene3D" id="2.60.40.10">
    <property type="entry name" value="Immunoglobulins"/>
    <property type="match status" value="2"/>
</dbReference>
<keyword evidence="9" id="KW-1003">Cell membrane</keyword>
<dbReference type="InterPro" id="IPR023608">
    <property type="entry name" value="Transglutaminase_animal"/>
</dbReference>
<evidence type="ECO:0000256" key="14">
    <source>
        <dbReference type="ARBA" id="ARBA00022679"/>
    </source>
</evidence>
<evidence type="ECO:0000256" key="16">
    <source>
        <dbReference type="ARBA" id="ARBA00022741"/>
    </source>
</evidence>
<dbReference type="Pfam" id="PF01841">
    <property type="entry name" value="Transglut_core"/>
    <property type="match status" value="1"/>
</dbReference>
<comment type="catalytic activity">
    <reaction evidence="26">
        <text>L-glutaminyl-[protein] + L-lysyl-[protein] = [protein]-L-lysyl-N(6)-5-L-glutamyl-[protein] + NH4(+)</text>
        <dbReference type="Rhea" id="RHEA:54816"/>
        <dbReference type="Rhea" id="RHEA-COMP:9752"/>
        <dbReference type="Rhea" id="RHEA-COMP:10207"/>
        <dbReference type="Rhea" id="RHEA-COMP:14005"/>
        <dbReference type="ChEBI" id="CHEBI:28938"/>
        <dbReference type="ChEBI" id="CHEBI:29969"/>
        <dbReference type="ChEBI" id="CHEBI:30011"/>
        <dbReference type="ChEBI" id="CHEBI:138370"/>
        <dbReference type="EC" id="2.3.2.13"/>
    </reaction>
    <physiologicalReaction direction="left-to-right" evidence="26">
        <dbReference type="Rhea" id="RHEA:54817"/>
    </physiologicalReaction>
</comment>
<dbReference type="SUPFAM" id="SSF49309">
    <property type="entry name" value="Transglutaminase, two C-terminal domains"/>
    <property type="match status" value="1"/>
</dbReference>
<dbReference type="Ensembl" id="ENSGMOT00000062999.1">
    <property type="protein sequence ID" value="ENSGMOP00000046079.1"/>
    <property type="gene ID" value="ENSGMOG00000010159.2"/>
</dbReference>
<comment type="subcellular location">
    <subcellularLocation>
        <location evidence="3">Cell membrane</location>
    </subcellularLocation>
    <subcellularLocation>
        <location evidence="4">Chromosome</location>
    </subcellularLocation>
    <subcellularLocation>
        <location evidence="6">Cytoplasm</location>
        <location evidence="6">Cytosol</location>
    </subcellularLocation>
    <subcellularLocation>
        <location evidence="2">Mitochondrion</location>
    </subcellularLocation>
    <subcellularLocation>
        <location evidence="1">Nucleus</location>
    </subcellularLocation>
    <subcellularLocation>
        <location evidence="5">Secreted</location>
        <location evidence="5">Extracellular space</location>
        <location evidence="5">Extracellular matrix</location>
    </subcellularLocation>
</comment>
<keyword evidence="13" id="KW-0645">Protease</keyword>
<evidence type="ECO:0000256" key="38">
    <source>
        <dbReference type="ARBA" id="ARBA00047876"/>
    </source>
</evidence>
<evidence type="ECO:0000256" key="33">
    <source>
        <dbReference type="ARBA" id="ARBA00042239"/>
    </source>
</evidence>
<evidence type="ECO:0000256" key="32">
    <source>
        <dbReference type="ARBA" id="ARBA00042105"/>
    </source>
</evidence>
<comment type="catalytic activity">
    <reaction evidence="38">
        <text>L-glutaminyl-[protein] + histamine = 5-histaminyl-L-glutamyl-[protein] + NH4(+)</text>
        <dbReference type="Rhea" id="RHEA:66564"/>
        <dbReference type="Rhea" id="RHEA-COMP:10207"/>
        <dbReference type="Rhea" id="RHEA-COMP:17056"/>
        <dbReference type="ChEBI" id="CHEBI:28938"/>
        <dbReference type="ChEBI" id="CHEBI:30011"/>
        <dbReference type="ChEBI" id="CHEBI:58432"/>
        <dbReference type="ChEBI" id="CHEBI:167179"/>
    </reaction>
    <physiologicalReaction direction="left-to-right" evidence="38">
        <dbReference type="Rhea" id="RHEA:66565"/>
    </physiologicalReaction>
</comment>
<evidence type="ECO:0000256" key="1">
    <source>
        <dbReference type="ARBA" id="ARBA00004123"/>
    </source>
</evidence>
<evidence type="ECO:0000313" key="44">
    <source>
        <dbReference type="Ensembl" id="ENSGMOP00000046079.1"/>
    </source>
</evidence>
<feature type="binding site" evidence="42">
    <location>
        <position position="474"/>
    </location>
    <ligand>
        <name>Ca(2+)</name>
        <dbReference type="ChEBI" id="CHEBI:29108"/>
    </ligand>
</feature>
<evidence type="ECO:0000256" key="4">
    <source>
        <dbReference type="ARBA" id="ARBA00004286"/>
    </source>
</evidence>
<comment type="similarity">
    <text evidence="7">Belongs to the transglutaminase superfamily. Transglutaminase family.</text>
</comment>
<keyword evidence="23" id="KW-0012">Acyltransferase</keyword>
<dbReference type="GO" id="GO:0005525">
    <property type="term" value="F:GTP binding"/>
    <property type="evidence" value="ECO:0007669"/>
    <property type="project" value="UniProtKB-KW"/>
</dbReference>
<evidence type="ECO:0000256" key="24">
    <source>
        <dbReference type="ARBA" id="ARBA00024222"/>
    </source>
</evidence>
<dbReference type="GO" id="GO:0003810">
    <property type="term" value="F:protein-glutamine gamma-glutamyltransferase activity"/>
    <property type="evidence" value="ECO:0007669"/>
    <property type="project" value="UniProtKB-EC"/>
</dbReference>
<keyword evidence="21" id="KW-0472">Membrane</keyword>
<evidence type="ECO:0000256" key="34">
    <source>
        <dbReference type="ARBA" id="ARBA00042912"/>
    </source>
</evidence>
<evidence type="ECO:0000256" key="29">
    <source>
        <dbReference type="ARBA" id="ARBA00041650"/>
    </source>
</evidence>
<keyword evidence="20" id="KW-0342">GTP-binding</keyword>
<keyword evidence="11" id="KW-0964">Secreted</keyword>
<evidence type="ECO:0000256" key="23">
    <source>
        <dbReference type="ARBA" id="ARBA00023315"/>
    </source>
</evidence>
<evidence type="ECO:0000256" key="9">
    <source>
        <dbReference type="ARBA" id="ARBA00022475"/>
    </source>
</evidence>
<dbReference type="Pfam" id="PF00868">
    <property type="entry name" value="Transglut_N"/>
    <property type="match status" value="1"/>
</dbReference>
<evidence type="ECO:0000256" key="42">
    <source>
        <dbReference type="PIRSR" id="PIRSR000459-2"/>
    </source>
</evidence>
<feature type="domain" description="Transglutaminase-like" evidence="43">
    <location>
        <begin position="299"/>
        <end position="389"/>
    </location>
</feature>
<dbReference type="PIRSF" id="PIRSF000459">
    <property type="entry name" value="TGM_EBP42"/>
    <property type="match status" value="1"/>
</dbReference>
<dbReference type="Gene3D" id="3.90.260.10">
    <property type="entry name" value="Transglutaminase-like"/>
    <property type="match status" value="1"/>
</dbReference>
<dbReference type="EC" id="2.3.2.13" evidence="24"/>
<evidence type="ECO:0000256" key="25">
    <source>
        <dbReference type="ARBA" id="ARBA00036377"/>
    </source>
</evidence>
<dbReference type="GO" id="GO:0005829">
    <property type="term" value="C:cytosol"/>
    <property type="evidence" value="ECO:0007669"/>
    <property type="project" value="UniProtKB-SubCell"/>
</dbReference>
<dbReference type="GO" id="GO:0005694">
    <property type="term" value="C:chromosome"/>
    <property type="evidence" value="ECO:0007669"/>
    <property type="project" value="UniProtKB-SubCell"/>
</dbReference>
<evidence type="ECO:0000256" key="22">
    <source>
        <dbReference type="ARBA" id="ARBA00023242"/>
    </source>
</evidence>
<dbReference type="GO" id="GO:0008233">
    <property type="term" value="F:peptidase activity"/>
    <property type="evidence" value="ECO:0007669"/>
    <property type="project" value="UniProtKB-KW"/>
</dbReference>
<keyword evidence="15 42" id="KW-0479">Metal-binding</keyword>
<keyword evidence="18 42" id="KW-0106">Calcium</keyword>